<dbReference type="RefSeq" id="WP_173413691.1">
    <property type="nucleotide sequence ID" value="NZ_CP054139.1"/>
</dbReference>
<gene>
    <name evidence="1" type="ORF">HQ865_04230</name>
</gene>
<dbReference type="KEGG" id="mmab:HQ865_04230"/>
<dbReference type="Pfam" id="PF11042">
    <property type="entry name" value="DUF2750"/>
    <property type="match status" value="1"/>
</dbReference>
<evidence type="ECO:0000313" key="1">
    <source>
        <dbReference type="EMBL" id="QKJ28993.1"/>
    </source>
</evidence>
<dbReference type="EMBL" id="CP054139">
    <property type="protein sequence ID" value="QKJ28993.1"/>
    <property type="molecule type" value="Genomic_DNA"/>
</dbReference>
<evidence type="ECO:0000313" key="2">
    <source>
        <dbReference type="Proteomes" id="UP000505355"/>
    </source>
</evidence>
<proteinExistence type="predicted"/>
<sequence length="146" mass="16487">MLQDTAAIEDKYKLFIEKAAATKMVWGLMSKDGWANSHSNEDEDVDIIPFWSDRAYAKACARDDWRGYVPTAIPLAEFLESWCIGMADDETLVGANWDANMFGMEADALEVAADILKQLKSINSSIKFRDYSSIDEFLNNITEEDN</sequence>
<reference evidence="1 2" key="1">
    <citation type="submission" date="2020-05" db="EMBL/GenBank/DDBJ databases">
        <title>Mucilaginibacter mali sp. nov.</title>
        <authorList>
            <person name="Kim H.S."/>
            <person name="Lee K.C."/>
            <person name="Suh M.K."/>
            <person name="Kim J.-S."/>
            <person name="Han K.-I."/>
            <person name="Eom M.K."/>
            <person name="Shin Y.K."/>
            <person name="Lee J.-S."/>
        </authorList>
    </citation>
    <scope>NUCLEOTIDE SEQUENCE [LARGE SCALE GENOMIC DNA]</scope>
    <source>
        <strain evidence="1 2">G2-14</strain>
    </source>
</reference>
<protein>
    <submittedName>
        <fullName evidence="1">DUF2750 domain-containing protein</fullName>
    </submittedName>
</protein>
<dbReference type="InterPro" id="IPR021284">
    <property type="entry name" value="DUF2750"/>
</dbReference>
<name>A0A7D4TKT5_9SPHI</name>
<keyword evidence="2" id="KW-1185">Reference proteome</keyword>
<accession>A0A7D4TKT5</accession>
<dbReference type="AlphaFoldDB" id="A0A7D4TKT5"/>
<organism evidence="1 2">
    <name type="scientific">Mucilaginibacter mali</name>
    <dbReference type="NCBI Taxonomy" id="2740462"/>
    <lineage>
        <taxon>Bacteria</taxon>
        <taxon>Pseudomonadati</taxon>
        <taxon>Bacteroidota</taxon>
        <taxon>Sphingobacteriia</taxon>
        <taxon>Sphingobacteriales</taxon>
        <taxon>Sphingobacteriaceae</taxon>
        <taxon>Mucilaginibacter</taxon>
    </lineage>
</organism>
<dbReference type="Proteomes" id="UP000505355">
    <property type="component" value="Chromosome"/>
</dbReference>